<accession>A0AAV7UBB2</accession>
<keyword evidence="2" id="KW-1185">Reference proteome</keyword>
<reference evidence="1" key="1">
    <citation type="journal article" date="2022" name="bioRxiv">
        <title>Sequencing and chromosome-scale assembly of the giantPleurodeles waltlgenome.</title>
        <authorList>
            <person name="Brown T."/>
            <person name="Elewa A."/>
            <person name="Iarovenko S."/>
            <person name="Subramanian E."/>
            <person name="Araus A.J."/>
            <person name="Petzold A."/>
            <person name="Susuki M."/>
            <person name="Suzuki K.-i.T."/>
            <person name="Hayashi T."/>
            <person name="Toyoda A."/>
            <person name="Oliveira C."/>
            <person name="Osipova E."/>
            <person name="Leigh N.D."/>
            <person name="Simon A."/>
            <person name="Yun M.H."/>
        </authorList>
    </citation>
    <scope>NUCLEOTIDE SEQUENCE</scope>
    <source>
        <strain evidence="1">20211129_DDA</strain>
        <tissue evidence="1">Liver</tissue>
    </source>
</reference>
<dbReference type="EMBL" id="JANPWB010000005">
    <property type="protein sequence ID" value="KAJ1186379.1"/>
    <property type="molecule type" value="Genomic_DNA"/>
</dbReference>
<dbReference type="AlphaFoldDB" id="A0AAV7UBB2"/>
<evidence type="ECO:0000313" key="1">
    <source>
        <dbReference type="EMBL" id="KAJ1186379.1"/>
    </source>
</evidence>
<organism evidence="1 2">
    <name type="scientific">Pleurodeles waltl</name>
    <name type="common">Iberian ribbed newt</name>
    <dbReference type="NCBI Taxonomy" id="8319"/>
    <lineage>
        <taxon>Eukaryota</taxon>
        <taxon>Metazoa</taxon>
        <taxon>Chordata</taxon>
        <taxon>Craniata</taxon>
        <taxon>Vertebrata</taxon>
        <taxon>Euteleostomi</taxon>
        <taxon>Amphibia</taxon>
        <taxon>Batrachia</taxon>
        <taxon>Caudata</taxon>
        <taxon>Salamandroidea</taxon>
        <taxon>Salamandridae</taxon>
        <taxon>Pleurodelinae</taxon>
        <taxon>Pleurodeles</taxon>
    </lineage>
</organism>
<proteinExistence type="predicted"/>
<comment type="caution">
    <text evidence="1">The sequence shown here is derived from an EMBL/GenBank/DDBJ whole genome shotgun (WGS) entry which is preliminary data.</text>
</comment>
<gene>
    <name evidence="1" type="ORF">NDU88_003161</name>
</gene>
<sequence>MLKHFTLDDNASHASSSGSRFILSDLDRIDDGILNVFTTDLDNRHRQLALMYTIMVGEVAVHTLIDIGTVVNIMDNDQYEKLQAQPCWESPRSKPLHTEASAIKMAIAKGNQKLLTHFNITKEGTSTFWSFHAAEDLGLVSVSLGRRCREPTSVRFRRLPTRLAPSCASAGAGSSRSVCLLRVTRMLLSIQDAECENEKLELAGLNSPVEAIECLTSVAVASKASEAVR</sequence>
<dbReference type="Proteomes" id="UP001066276">
    <property type="component" value="Chromosome 3_1"/>
</dbReference>
<evidence type="ECO:0000313" key="2">
    <source>
        <dbReference type="Proteomes" id="UP001066276"/>
    </source>
</evidence>
<name>A0AAV7UBB2_PLEWA</name>
<protein>
    <submittedName>
        <fullName evidence="1">Uncharacterized protein</fullName>
    </submittedName>
</protein>